<dbReference type="Proteomes" id="UP000663193">
    <property type="component" value="Chromosome 1"/>
</dbReference>
<dbReference type="PANTHER" id="PTHR46640">
    <property type="entry name" value="TRIACYLGLYCEROL LIPASE, PUTATIVE (AFU_ORTHOLOGUE AFUA_6G06510)-RELATED"/>
    <property type="match status" value="1"/>
</dbReference>
<reference evidence="7" key="1">
    <citation type="journal article" date="2021" name="BMC Genomics">
        <title>Chromosome-level genome assembly and manually-curated proteome of model necrotroph Parastagonospora nodorum Sn15 reveals a genome-wide trove of candidate effector homologs, and redundancy of virulence-related functions within an accessory chromosome.</title>
        <authorList>
            <person name="Bertazzoni S."/>
            <person name="Jones D.A.B."/>
            <person name="Phan H.T."/>
            <person name="Tan K.-C."/>
            <person name="Hane J.K."/>
        </authorList>
    </citation>
    <scope>NUCLEOTIDE SEQUENCE [LARGE SCALE GENOMIC DNA]</scope>
    <source>
        <strain evidence="7">SN15 / ATCC MYA-4574 / FGSC 10173)</strain>
    </source>
</reference>
<dbReference type="VEuPathDB" id="FungiDB:JI435_006170"/>
<dbReference type="InterPro" id="IPR029058">
    <property type="entry name" value="AB_hydrolase_fold"/>
</dbReference>
<dbReference type="Gene3D" id="3.40.50.1820">
    <property type="entry name" value="alpha/beta hydrolase"/>
    <property type="match status" value="1"/>
</dbReference>
<feature type="domain" description="Mono-/di-acylglycerol lipase N-terminal" evidence="5">
    <location>
        <begin position="7"/>
        <end position="75"/>
    </location>
</feature>
<sequence>MSILSFFTTALLLASYSNAAPVVEEKRAIKADQLSTFKLMGQYAAAAYCANNFVSSGSQMSCPGGDCPQVEAADAATVTAYSRLDTSTDVTGYIAVDHTNKLVVVSFRGSLTVDAWVTNYEFDTVDSDVCSGCTAHRGFWNSWVIARDTVNPAVQQASATFPKYKIVVVGHSLGGAVATLAAASLRNSGYKVALYNFGSPRVGGAKISNYITNQSGGNFRFTHRNDLVPKVPLMTMGYNHISPEYYIDTPNQPEVTAQDISVFKGTANLFVGNQASLIWDPESHRWYFGSQYYCDAKSKRGTLKVRNVEEDIVILTRF</sequence>
<keyword evidence="7" id="KW-1185">Reference proteome</keyword>
<dbReference type="Pfam" id="PF03893">
    <property type="entry name" value="Lipase3_N"/>
    <property type="match status" value="1"/>
</dbReference>
<gene>
    <name evidence="6" type="ORF">JI435_006170</name>
</gene>
<evidence type="ECO:0000259" key="5">
    <source>
        <dbReference type="Pfam" id="PF03893"/>
    </source>
</evidence>
<dbReference type="GO" id="GO:0016042">
    <property type="term" value="P:lipid catabolic process"/>
    <property type="evidence" value="ECO:0007669"/>
    <property type="project" value="InterPro"/>
</dbReference>
<accession>A0A7U2EQE4</accession>
<dbReference type="EMBL" id="CP069023">
    <property type="protein sequence ID" value="QRC91121.1"/>
    <property type="molecule type" value="Genomic_DNA"/>
</dbReference>
<evidence type="ECO:0008006" key="8">
    <source>
        <dbReference type="Google" id="ProtNLM"/>
    </source>
</evidence>
<evidence type="ECO:0000259" key="4">
    <source>
        <dbReference type="Pfam" id="PF01764"/>
    </source>
</evidence>
<dbReference type="SUPFAM" id="SSF53474">
    <property type="entry name" value="alpha/beta-Hydrolases"/>
    <property type="match status" value="1"/>
</dbReference>
<dbReference type="KEGG" id="pno:SNOG_00617"/>
<dbReference type="OMA" id="RWPNPNH"/>
<evidence type="ECO:0000256" key="2">
    <source>
        <dbReference type="ARBA" id="ARBA00022801"/>
    </source>
</evidence>
<dbReference type="InterPro" id="IPR051299">
    <property type="entry name" value="AB_hydrolase_lip/est"/>
</dbReference>
<keyword evidence="2" id="KW-0378">Hydrolase</keyword>
<protein>
    <recommendedName>
        <fullName evidence="8">Fungal lipase-like domain-containing protein</fullName>
    </recommendedName>
</protein>
<feature type="domain" description="Fungal lipase-type" evidence="4">
    <location>
        <begin position="104"/>
        <end position="234"/>
    </location>
</feature>
<evidence type="ECO:0000256" key="3">
    <source>
        <dbReference type="SAM" id="SignalP"/>
    </source>
</evidence>
<dbReference type="InterPro" id="IPR002921">
    <property type="entry name" value="Fungal_lipase-type"/>
</dbReference>
<dbReference type="OrthoDB" id="426718at2759"/>
<name>A0A7U2EQE4_PHANO</name>
<evidence type="ECO:0000313" key="6">
    <source>
        <dbReference type="EMBL" id="QRC91121.1"/>
    </source>
</evidence>
<dbReference type="GO" id="GO:0016787">
    <property type="term" value="F:hydrolase activity"/>
    <property type="evidence" value="ECO:0007669"/>
    <property type="project" value="UniProtKB-KW"/>
</dbReference>
<dbReference type="RefSeq" id="XP_001791298.1">
    <property type="nucleotide sequence ID" value="XM_001791246.1"/>
</dbReference>
<dbReference type="PANTHER" id="PTHR46640:SF1">
    <property type="entry name" value="FUNGAL LIPASE-LIKE DOMAIN-CONTAINING PROTEIN-RELATED"/>
    <property type="match status" value="1"/>
</dbReference>
<dbReference type="InterPro" id="IPR005592">
    <property type="entry name" value="Mono/diacylglycerol_lipase_N"/>
</dbReference>
<organism evidence="6 7">
    <name type="scientific">Phaeosphaeria nodorum (strain SN15 / ATCC MYA-4574 / FGSC 10173)</name>
    <name type="common">Glume blotch fungus</name>
    <name type="synonym">Parastagonospora nodorum</name>
    <dbReference type="NCBI Taxonomy" id="321614"/>
    <lineage>
        <taxon>Eukaryota</taxon>
        <taxon>Fungi</taxon>
        <taxon>Dikarya</taxon>
        <taxon>Ascomycota</taxon>
        <taxon>Pezizomycotina</taxon>
        <taxon>Dothideomycetes</taxon>
        <taxon>Pleosporomycetidae</taxon>
        <taxon>Pleosporales</taxon>
        <taxon>Pleosporineae</taxon>
        <taxon>Phaeosphaeriaceae</taxon>
        <taxon>Parastagonospora</taxon>
    </lineage>
</organism>
<keyword evidence="1 3" id="KW-0732">Signal</keyword>
<feature type="signal peptide" evidence="3">
    <location>
        <begin position="1"/>
        <end position="19"/>
    </location>
</feature>
<dbReference type="Pfam" id="PF01764">
    <property type="entry name" value="Lipase_3"/>
    <property type="match status" value="1"/>
</dbReference>
<dbReference type="AlphaFoldDB" id="A0A7U2EQE4"/>
<dbReference type="CDD" id="cd00519">
    <property type="entry name" value="Lipase_3"/>
    <property type="match status" value="1"/>
</dbReference>
<feature type="chain" id="PRO_5034380660" description="Fungal lipase-like domain-containing protein" evidence="3">
    <location>
        <begin position="20"/>
        <end position="318"/>
    </location>
</feature>
<evidence type="ECO:0000256" key="1">
    <source>
        <dbReference type="ARBA" id="ARBA00022729"/>
    </source>
</evidence>
<proteinExistence type="predicted"/>
<evidence type="ECO:0000313" key="7">
    <source>
        <dbReference type="Proteomes" id="UP000663193"/>
    </source>
</evidence>